<dbReference type="Proteomes" id="UP000825935">
    <property type="component" value="Chromosome 32"/>
</dbReference>
<organism evidence="3 4">
    <name type="scientific">Ceratopteris richardii</name>
    <name type="common">Triangle waterfern</name>
    <dbReference type="NCBI Taxonomy" id="49495"/>
    <lineage>
        <taxon>Eukaryota</taxon>
        <taxon>Viridiplantae</taxon>
        <taxon>Streptophyta</taxon>
        <taxon>Embryophyta</taxon>
        <taxon>Tracheophyta</taxon>
        <taxon>Polypodiopsida</taxon>
        <taxon>Polypodiidae</taxon>
        <taxon>Polypodiales</taxon>
        <taxon>Pteridineae</taxon>
        <taxon>Pteridaceae</taxon>
        <taxon>Parkerioideae</taxon>
        <taxon>Ceratopteris</taxon>
    </lineage>
</organism>
<feature type="compositionally biased region" description="Basic residues" evidence="1">
    <location>
        <begin position="19"/>
        <end position="31"/>
    </location>
</feature>
<protein>
    <submittedName>
        <fullName evidence="3">Uncharacterized protein</fullName>
    </submittedName>
</protein>
<feature type="compositionally biased region" description="Basic and acidic residues" evidence="1">
    <location>
        <begin position="7"/>
        <end position="18"/>
    </location>
</feature>
<feature type="transmembrane region" description="Helical" evidence="2">
    <location>
        <begin position="159"/>
        <end position="178"/>
    </location>
</feature>
<accession>A0A8T2QU85</accession>
<dbReference type="EMBL" id="CM035437">
    <property type="protein sequence ID" value="KAH7287609.1"/>
    <property type="molecule type" value="Genomic_DNA"/>
</dbReference>
<keyword evidence="2" id="KW-0812">Transmembrane</keyword>
<feature type="region of interest" description="Disordered" evidence="1">
    <location>
        <begin position="1"/>
        <end position="55"/>
    </location>
</feature>
<keyword evidence="2" id="KW-1133">Transmembrane helix</keyword>
<feature type="compositionally biased region" description="Acidic residues" evidence="1">
    <location>
        <begin position="42"/>
        <end position="53"/>
    </location>
</feature>
<gene>
    <name evidence="3" type="ORF">KP509_32G065500</name>
</gene>
<proteinExistence type="predicted"/>
<feature type="transmembrane region" description="Helical" evidence="2">
    <location>
        <begin position="134"/>
        <end position="153"/>
    </location>
</feature>
<feature type="region of interest" description="Disordered" evidence="1">
    <location>
        <begin position="214"/>
        <end position="239"/>
    </location>
</feature>
<evidence type="ECO:0000313" key="4">
    <source>
        <dbReference type="Proteomes" id="UP000825935"/>
    </source>
</evidence>
<sequence>MAVSSEIPKHGYSDPSKPHRERNRHRSRRNAGHPIFSSIQEMNEDEGEENEAMEQEKIKRRHLSFTAKDESFREDVVLFATSSPSFSSLFSSSSSSLSSSSSSLSYYDASTFHHFTAAAPQNWRDSISVYPTPTLMLSITLLLLLLPPILPPLPPPPPVLMLVPVVILICLIWTALTVNTKIVSSKSRSRSRHAQAIVLLFLQNVMREREIPHRHTMSQRKEMEETDKTKMHCNTHGFP</sequence>
<name>A0A8T2QU85_CERRI</name>
<evidence type="ECO:0000256" key="2">
    <source>
        <dbReference type="SAM" id="Phobius"/>
    </source>
</evidence>
<reference evidence="3" key="1">
    <citation type="submission" date="2021-08" db="EMBL/GenBank/DDBJ databases">
        <title>WGS assembly of Ceratopteris richardii.</title>
        <authorList>
            <person name="Marchant D.B."/>
            <person name="Chen G."/>
            <person name="Jenkins J."/>
            <person name="Shu S."/>
            <person name="Leebens-Mack J."/>
            <person name="Grimwood J."/>
            <person name="Schmutz J."/>
            <person name="Soltis P."/>
            <person name="Soltis D."/>
            <person name="Chen Z.-H."/>
        </authorList>
    </citation>
    <scope>NUCLEOTIDE SEQUENCE</scope>
    <source>
        <strain evidence="3">Whitten #5841</strain>
        <tissue evidence="3">Leaf</tissue>
    </source>
</reference>
<feature type="compositionally biased region" description="Basic and acidic residues" evidence="1">
    <location>
        <begin position="214"/>
        <end position="230"/>
    </location>
</feature>
<dbReference type="AlphaFoldDB" id="A0A8T2QU85"/>
<keyword evidence="2" id="KW-0472">Membrane</keyword>
<comment type="caution">
    <text evidence="3">The sequence shown here is derived from an EMBL/GenBank/DDBJ whole genome shotgun (WGS) entry which is preliminary data.</text>
</comment>
<evidence type="ECO:0000256" key="1">
    <source>
        <dbReference type="SAM" id="MobiDB-lite"/>
    </source>
</evidence>
<keyword evidence="4" id="KW-1185">Reference proteome</keyword>
<evidence type="ECO:0000313" key="3">
    <source>
        <dbReference type="EMBL" id="KAH7287609.1"/>
    </source>
</evidence>